<keyword evidence="2" id="KW-1185">Reference proteome</keyword>
<dbReference type="Proteomes" id="UP001497700">
    <property type="component" value="Unassembled WGS sequence"/>
</dbReference>
<dbReference type="EMBL" id="MU393486">
    <property type="protein sequence ID" value="KAI4864440.1"/>
    <property type="molecule type" value="Genomic_DNA"/>
</dbReference>
<protein>
    <submittedName>
        <fullName evidence="1">Uncharacterized protein</fullName>
    </submittedName>
</protein>
<proteinExistence type="predicted"/>
<sequence length="374" mass="42047">MVMELTDSGRQRLETSIIAGTLVVLAVAIRFWCKFLLKSRIHSEDWWILAAVPIYVGAVADDIWGVYNGISGEDSQQVIATLLQNPTPELALALENYLKALYIGFILNLFLLTVIRISICLLYQRIFATPGFRIGSFIMIGLSVAWFISAFVVGVVYCMPLDKFWHPFKDGRCLNFNLFYLIIGIFETVIDFTILVLPVRATFKVQMPMKTKFLVSGIFLIGGVAIITNILRLYNIYRPGEQFVSFTESIFWTHIHGLISVICANLPVYKPLRNKMASFFFVIQRSFGSSFRRSRAGTSQRINDSAEGLGPSFQLKSVPSNPSVGCQKRRDNYSEEAKHPILNNYEGANLGNSSVDTLTIMPVGIVRTRKVDVV</sequence>
<reference evidence="1 2" key="1">
    <citation type="journal article" date="2022" name="New Phytol.">
        <title>Ecological generalism drives hyperdiversity of secondary metabolite gene clusters in xylarialean endophytes.</title>
        <authorList>
            <person name="Franco M.E.E."/>
            <person name="Wisecaver J.H."/>
            <person name="Arnold A.E."/>
            <person name="Ju Y.M."/>
            <person name="Slot J.C."/>
            <person name="Ahrendt S."/>
            <person name="Moore L.P."/>
            <person name="Eastman K.E."/>
            <person name="Scott K."/>
            <person name="Konkel Z."/>
            <person name="Mondo S.J."/>
            <person name="Kuo A."/>
            <person name="Hayes R.D."/>
            <person name="Haridas S."/>
            <person name="Andreopoulos B."/>
            <person name="Riley R."/>
            <person name="LaButti K."/>
            <person name="Pangilinan J."/>
            <person name="Lipzen A."/>
            <person name="Amirebrahimi M."/>
            <person name="Yan J."/>
            <person name="Adam C."/>
            <person name="Keymanesh K."/>
            <person name="Ng V."/>
            <person name="Louie K."/>
            <person name="Northen T."/>
            <person name="Drula E."/>
            <person name="Henrissat B."/>
            <person name="Hsieh H.M."/>
            <person name="Youens-Clark K."/>
            <person name="Lutzoni F."/>
            <person name="Miadlikowska J."/>
            <person name="Eastwood D.C."/>
            <person name="Hamelin R.C."/>
            <person name="Grigoriev I.V."/>
            <person name="U'Ren J.M."/>
        </authorList>
    </citation>
    <scope>NUCLEOTIDE SEQUENCE [LARGE SCALE GENOMIC DNA]</scope>
    <source>
        <strain evidence="1 2">CBS 119005</strain>
    </source>
</reference>
<gene>
    <name evidence="1" type="ORF">F4820DRAFT_334179</name>
</gene>
<comment type="caution">
    <text evidence="1">The sequence shown here is derived from an EMBL/GenBank/DDBJ whole genome shotgun (WGS) entry which is preliminary data.</text>
</comment>
<evidence type="ECO:0000313" key="1">
    <source>
        <dbReference type="EMBL" id="KAI4864440.1"/>
    </source>
</evidence>
<evidence type="ECO:0000313" key="2">
    <source>
        <dbReference type="Proteomes" id="UP001497700"/>
    </source>
</evidence>
<name>A0ACB9Z0E1_9PEZI</name>
<organism evidence="1 2">
    <name type="scientific">Hypoxylon rubiginosum</name>
    <dbReference type="NCBI Taxonomy" id="110542"/>
    <lineage>
        <taxon>Eukaryota</taxon>
        <taxon>Fungi</taxon>
        <taxon>Dikarya</taxon>
        <taxon>Ascomycota</taxon>
        <taxon>Pezizomycotina</taxon>
        <taxon>Sordariomycetes</taxon>
        <taxon>Xylariomycetidae</taxon>
        <taxon>Xylariales</taxon>
        <taxon>Hypoxylaceae</taxon>
        <taxon>Hypoxylon</taxon>
    </lineage>
</organism>
<accession>A0ACB9Z0E1</accession>